<protein>
    <submittedName>
        <fullName evidence="2">Uncharacterized protein</fullName>
    </submittedName>
</protein>
<reference evidence="2 3" key="1">
    <citation type="submission" date="2018-08" db="EMBL/GenBank/DDBJ databases">
        <title>Linezolid Resistance in Mycobacterium abscessus: MIC Distribution and Comprehensive Investigation of Resistance Mechanisms.</title>
        <authorList>
            <person name="Ye M."/>
            <person name="Xu L."/>
            <person name="Zou Y."/>
            <person name="Li B."/>
            <person name="Guo Q."/>
            <person name="Zhang Y."/>
            <person name="Zhan M."/>
            <person name="Xu B."/>
            <person name="Yu F."/>
            <person name="Zhang Z."/>
            <person name="Chu H."/>
        </authorList>
    </citation>
    <scope>NUCLEOTIDE SEQUENCE [LARGE SCALE GENOMIC DNA]</scope>
    <source>
        <strain evidence="2 3">G143</strain>
    </source>
</reference>
<gene>
    <name evidence="2" type="ORF">D2E76_19440</name>
</gene>
<dbReference type="RefSeq" id="WP_052585726.1">
    <property type="nucleotide sequence ID" value="NZ_CSZS01000113.1"/>
</dbReference>
<organism evidence="2 3">
    <name type="scientific">Mycobacteroides abscessus</name>
    <dbReference type="NCBI Taxonomy" id="36809"/>
    <lineage>
        <taxon>Bacteria</taxon>
        <taxon>Bacillati</taxon>
        <taxon>Actinomycetota</taxon>
        <taxon>Actinomycetes</taxon>
        <taxon>Mycobacteriales</taxon>
        <taxon>Mycobacteriaceae</taxon>
        <taxon>Mycobacteroides</taxon>
    </lineage>
</organism>
<feature type="transmembrane region" description="Helical" evidence="1">
    <location>
        <begin position="46"/>
        <end position="68"/>
    </location>
</feature>
<dbReference type="Proteomes" id="UP000284557">
    <property type="component" value="Unassembled WGS sequence"/>
</dbReference>
<comment type="caution">
    <text evidence="2">The sequence shown here is derived from an EMBL/GenBank/DDBJ whole genome shotgun (WGS) entry which is preliminary data.</text>
</comment>
<feature type="transmembrane region" description="Helical" evidence="1">
    <location>
        <begin position="80"/>
        <end position="100"/>
    </location>
</feature>
<feature type="transmembrane region" description="Helical" evidence="1">
    <location>
        <begin position="14"/>
        <end position="39"/>
    </location>
</feature>
<keyword evidence="1" id="KW-0812">Transmembrane</keyword>
<evidence type="ECO:0000256" key="1">
    <source>
        <dbReference type="SAM" id="Phobius"/>
    </source>
</evidence>
<dbReference type="EMBL" id="QXBN01000016">
    <property type="protein sequence ID" value="RIT34790.1"/>
    <property type="molecule type" value="Genomic_DNA"/>
</dbReference>
<keyword evidence="1" id="KW-1133">Transmembrane helix</keyword>
<proteinExistence type="predicted"/>
<evidence type="ECO:0000313" key="3">
    <source>
        <dbReference type="Proteomes" id="UP000284557"/>
    </source>
</evidence>
<dbReference type="AlphaFoldDB" id="A0ABD7HKL6"/>
<evidence type="ECO:0000313" key="2">
    <source>
        <dbReference type="EMBL" id="RIT34790.1"/>
    </source>
</evidence>
<keyword evidence="1" id="KW-0472">Membrane</keyword>
<name>A0ABD7HKL6_9MYCO</name>
<sequence length="120" mass="12955">MADPSRVTVLRSTFVVLVFIGIVFAKFGRPAFFALLGFIGSGELDLMWSAFPAALAAVLLTVVVGKWTRDGRGNHVSLTLTYQIFALLLFPAILVAAFAGKNATVPIDKRMSSVGIRLLR</sequence>
<accession>A0ABD7HKL6</accession>